<evidence type="ECO:0000256" key="4">
    <source>
        <dbReference type="ARBA" id="ARBA00022490"/>
    </source>
</evidence>
<dbReference type="RefSeq" id="WP_100313778.1">
    <property type="nucleotide sequence ID" value="NZ_PGFG01000001.1"/>
</dbReference>
<dbReference type="GO" id="GO:0046872">
    <property type="term" value="F:metal ion binding"/>
    <property type="evidence" value="ECO:0007669"/>
    <property type="project" value="UniProtKB-KW"/>
</dbReference>
<dbReference type="EMBL" id="PGFG01000001">
    <property type="protein sequence ID" value="PJJ75129.1"/>
    <property type="molecule type" value="Genomic_DNA"/>
</dbReference>
<keyword evidence="4" id="KW-0963">Cytoplasm</keyword>
<comment type="caution">
    <text evidence="11">The sequence shown here is derived from an EMBL/GenBank/DDBJ whole genome shotgun (WGS) entry which is preliminary data.</text>
</comment>
<proteinExistence type="inferred from homology"/>
<dbReference type="Proteomes" id="UP000230000">
    <property type="component" value="Unassembled WGS sequence"/>
</dbReference>
<keyword evidence="6" id="KW-0479">Metal-binding</keyword>
<comment type="similarity">
    <text evidence="2">Belongs to the TsaE family.</text>
</comment>
<dbReference type="Gene3D" id="3.40.50.300">
    <property type="entry name" value="P-loop containing nucleotide triphosphate hydrolases"/>
    <property type="match status" value="1"/>
</dbReference>
<gene>
    <name evidence="11" type="ORF">BXY57_0698</name>
</gene>
<comment type="subcellular location">
    <subcellularLocation>
        <location evidence="1">Cytoplasm</location>
    </subcellularLocation>
</comment>
<evidence type="ECO:0000256" key="2">
    <source>
        <dbReference type="ARBA" id="ARBA00007599"/>
    </source>
</evidence>
<reference evidence="11 12" key="1">
    <citation type="submission" date="2017-11" db="EMBL/GenBank/DDBJ databases">
        <title>Genomic Encyclopedia of Archaeal and Bacterial Type Strains, Phase II (KMG-II): From Individual Species to Whole Genera.</title>
        <authorList>
            <person name="Goeker M."/>
        </authorList>
    </citation>
    <scope>NUCLEOTIDE SEQUENCE [LARGE SCALE GENOMIC DNA]</scope>
    <source>
        <strain evidence="11 12">DSM 27268</strain>
    </source>
</reference>
<evidence type="ECO:0000256" key="1">
    <source>
        <dbReference type="ARBA" id="ARBA00004496"/>
    </source>
</evidence>
<dbReference type="NCBIfam" id="TIGR00150">
    <property type="entry name" value="T6A_YjeE"/>
    <property type="match status" value="1"/>
</dbReference>
<keyword evidence="5" id="KW-0819">tRNA processing</keyword>
<accession>A0A2M9CTB7</accession>
<dbReference type="PANTHER" id="PTHR33540:SF2">
    <property type="entry name" value="TRNA THREONYLCARBAMOYLADENOSINE BIOSYNTHESIS PROTEIN TSAE"/>
    <property type="match status" value="1"/>
</dbReference>
<evidence type="ECO:0000256" key="7">
    <source>
        <dbReference type="ARBA" id="ARBA00022741"/>
    </source>
</evidence>
<dbReference type="Pfam" id="PF02367">
    <property type="entry name" value="TsaE"/>
    <property type="match status" value="1"/>
</dbReference>
<dbReference type="OrthoDB" id="9815896at2"/>
<dbReference type="GO" id="GO:0002949">
    <property type="term" value="P:tRNA threonylcarbamoyladenosine modification"/>
    <property type="evidence" value="ECO:0007669"/>
    <property type="project" value="InterPro"/>
</dbReference>
<dbReference type="AlphaFoldDB" id="A0A2M9CTB7"/>
<evidence type="ECO:0000256" key="6">
    <source>
        <dbReference type="ARBA" id="ARBA00022723"/>
    </source>
</evidence>
<dbReference type="InterPro" id="IPR003442">
    <property type="entry name" value="T6A_TsaE"/>
</dbReference>
<evidence type="ECO:0000256" key="10">
    <source>
        <dbReference type="ARBA" id="ARBA00032441"/>
    </source>
</evidence>
<sequence>MEQFEYSLEQIEQAATICWEKLQHGHVMAFHGEMGSGKTTLIQTMCRQKHVRENVSSPTFSLINEYTFMDDAQQVHTIYHIDLYRLRSVDEAIRAGVEDCLDAPGICLIEWPELITSLLPDDTIHVYIDILAEKKRRLRITPAP</sequence>
<name>A0A2M9CTB7_9BACT</name>
<evidence type="ECO:0000256" key="3">
    <source>
        <dbReference type="ARBA" id="ARBA00019010"/>
    </source>
</evidence>
<dbReference type="InterPro" id="IPR027417">
    <property type="entry name" value="P-loop_NTPase"/>
</dbReference>
<organism evidence="11 12">
    <name type="scientific">Thermoflavifilum aggregans</name>
    <dbReference type="NCBI Taxonomy" id="454188"/>
    <lineage>
        <taxon>Bacteria</taxon>
        <taxon>Pseudomonadati</taxon>
        <taxon>Bacteroidota</taxon>
        <taxon>Chitinophagia</taxon>
        <taxon>Chitinophagales</taxon>
        <taxon>Chitinophagaceae</taxon>
        <taxon>Thermoflavifilum</taxon>
    </lineage>
</organism>
<keyword evidence="7" id="KW-0547">Nucleotide-binding</keyword>
<dbReference type="GO" id="GO:0005737">
    <property type="term" value="C:cytoplasm"/>
    <property type="evidence" value="ECO:0007669"/>
    <property type="project" value="UniProtKB-SubCell"/>
</dbReference>
<keyword evidence="9" id="KW-0460">Magnesium</keyword>
<evidence type="ECO:0000256" key="9">
    <source>
        <dbReference type="ARBA" id="ARBA00022842"/>
    </source>
</evidence>
<dbReference type="SUPFAM" id="SSF52540">
    <property type="entry name" value="P-loop containing nucleoside triphosphate hydrolases"/>
    <property type="match status" value="1"/>
</dbReference>
<dbReference type="PANTHER" id="PTHR33540">
    <property type="entry name" value="TRNA THREONYLCARBAMOYLADENOSINE BIOSYNTHESIS PROTEIN TSAE"/>
    <property type="match status" value="1"/>
</dbReference>
<keyword evidence="12" id="KW-1185">Reference proteome</keyword>
<dbReference type="GO" id="GO:0005524">
    <property type="term" value="F:ATP binding"/>
    <property type="evidence" value="ECO:0007669"/>
    <property type="project" value="UniProtKB-KW"/>
</dbReference>
<protein>
    <recommendedName>
        <fullName evidence="3">tRNA threonylcarbamoyladenosine biosynthesis protein TsaE</fullName>
    </recommendedName>
    <alternativeName>
        <fullName evidence="10">t(6)A37 threonylcarbamoyladenosine biosynthesis protein TsaE</fullName>
    </alternativeName>
</protein>
<evidence type="ECO:0000256" key="5">
    <source>
        <dbReference type="ARBA" id="ARBA00022694"/>
    </source>
</evidence>
<keyword evidence="8" id="KW-0067">ATP-binding</keyword>
<evidence type="ECO:0000256" key="8">
    <source>
        <dbReference type="ARBA" id="ARBA00022840"/>
    </source>
</evidence>
<evidence type="ECO:0000313" key="11">
    <source>
        <dbReference type="EMBL" id="PJJ75129.1"/>
    </source>
</evidence>
<evidence type="ECO:0000313" key="12">
    <source>
        <dbReference type="Proteomes" id="UP000230000"/>
    </source>
</evidence>